<evidence type="ECO:0000256" key="1">
    <source>
        <dbReference type="ARBA" id="ARBA00004651"/>
    </source>
</evidence>
<accession>A0ABS8YNC1</accession>
<dbReference type="NCBIfam" id="TIGR00937">
    <property type="entry name" value="2A51"/>
    <property type="match status" value="1"/>
</dbReference>
<keyword evidence="4 7" id="KW-0812">Transmembrane</keyword>
<evidence type="ECO:0000256" key="2">
    <source>
        <dbReference type="ARBA" id="ARBA00005262"/>
    </source>
</evidence>
<comment type="caution">
    <text evidence="8">The sequence shown here is derived from an EMBL/GenBank/DDBJ whole genome shotgun (WGS) entry which is preliminary data.</text>
</comment>
<feature type="transmembrane region" description="Helical" evidence="7">
    <location>
        <begin position="340"/>
        <end position="358"/>
    </location>
</feature>
<evidence type="ECO:0000256" key="7">
    <source>
        <dbReference type="SAM" id="Phobius"/>
    </source>
</evidence>
<evidence type="ECO:0000313" key="9">
    <source>
        <dbReference type="Proteomes" id="UP001199916"/>
    </source>
</evidence>
<dbReference type="PANTHER" id="PTHR33567:SF3">
    <property type="entry name" value="CHROMATE ION TRANSPORTER (EUROFUNG)"/>
    <property type="match status" value="1"/>
</dbReference>
<feature type="transmembrane region" description="Helical" evidence="7">
    <location>
        <begin position="144"/>
        <end position="177"/>
    </location>
</feature>
<evidence type="ECO:0000256" key="6">
    <source>
        <dbReference type="ARBA" id="ARBA00023136"/>
    </source>
</evidence>
<feature type="transmembrane region" description="Helical" evidence="7">
    <location>
        <begin position="271"/>
        <end position="298"/>
    </location>
</feature>
<keyword evidence="3" id="KW-1003">Cell membrane</keyword>
<feature type="transmembrane region" description="Helical" evidence="7">
    <location>
        <begin position="304"/>
        <end position="328"/>
    </location>
</feature>
<dbReference type="Pfam" id="PF02417">
    <property type="entry name" value="Chromate_transp"/>
    <property type="match status" value="2"/>
</dbReference>
<feature type="transmembrane region" description="Helical" evidence="7">
    <location>
        <begin position="206"/>
        <end position="224"/>
    </location>
</feature>
<proteinExistence type="inferred from homology"/>
<evidence type="ECO:0000256" key="3">
    <source>
        <dbReference type="ARBA" id="ARBA00022475"/>
    </source>
</evidence>
<dbReference type="InterPro" id="IPR003370">
    <property type="entry name" value="Chromate_transpt"/>
</dbReference>
<protein>
    <submittedName>
        <fullName evidence="8">Chromate efflux transporter</fullName>
    </submittedName>
</protein>
<comment type="similarity">
    <text evidence="2">Belongs to the chromate ion transporter (CHR) (TC 2.A.51) family.</text>
</comment>
<dbReference type="InterPro" id="IPR014047">
    <property type="entry name" value="Chr_Tranpt_l_chain"/>
</dbReference>
<organism evidence="8 9">
    <name type="scientific">Paenibacillus profundus</name>
    <dbReference type="NCBI Taxonomy" id="1173085"/>
    <lineage>
        <taxon>Bacteria</taxon>
        <taxon>Bacillati</taxon>
        <taxon>Bacillota</taxon>
        <taxon>Bacilli</taxon>
        <taxon>Bacillales</taxon>
        <taxon>Paenibacillaceae</taxon>
        <taxon>Paenibacillus</taxon>
    </lineage>
</organism>
<comment type="subcellular location">
    <subcellularLocation>
        <location evidence="1">Cell membrane</location>
        <topology evidence="1">Multi-pass membrane protein</topology>
    </subcellularLocation>
</comment>
<dbReference type="PANTHER" id="PTHR33567">
    <property type="entry name" value="CHROMATE ION TRANSPORTER (EUROFUNG)"/>
    <property type="match status" value="1"/>
</dbReference>
<name>A0ABS8YNC1_9BACL</name>
<keyword evidence="5 7" id="KW-1133">Transmembrane helix</keyword>
<keyword evidence="9" id="KW-1185">Reference proteome</keyword>
<dbReference type="Proteomes" id="UP001199916">
    <property type="component" value="Unassembled WGS sequence"/>
</dbReference>
<dbReference type="EMBL" id="JAJNBZ010000024">
    <property type="protein sequence ID" value="MCE5172105.1"/>
    <property type="molecule type" value="Genomic_DNA"/>
</dbReference>
<reference evidence="8 9" key="1">
    <citation type="submission" date="2021-11" db="EMBL/GenBank/DDBJ databases">
        <title>Draft genome sequence of Paenibacillus profundus YoMME, a new Gram-positive bacteria with exoelectrogenic properties.</title>
        <authorList>
            <person name="Hubenova Y."/>
            <person name="Hubenova E."/>
            <person name="Manasiev Y."/>
            <person name="Peykov S."/>
            <person name="Mitov M."/>
        </authorList>
    </citation>
    <scope>NUCLEOTIDE SEQUENCE [LARGE SCALE GENOMIC DNA]</scope>
    <source>
        <strain evidence="8 9">YoMME</strain>
    </source>
</reference>
<feature type="transmembrane region" description="Helical" evidence="7">
    <location>
        <begin position="82"/>
        <end position="106"/>
    </location>
</feature>
<feature type="transmembrane region" description="Helical" evidence="7">
    <location>
        <begin position="112"/>
        <end position="132"/>
    </location>
</feature>
<feature type="transmembrane region" description="Helical" evidence="7">
    <location>
        <begin position="370"/>
        <end position="403"/>
    </location>
</feature>
<dbReference type="RefSeq" id="WP_233698389.1">
    <property type="nucleotide sequence ID" value="NZ_JAJNBZ010000024.1"/>
</dbReference>
<keyword evidence="6 7" id="KW-0472">Membrane</keyword>
<feature type="transmembrane region" description="Helical" evidence="7">
    <location>
        <begin position="12"/>
        <end position="33"/>
    </location>
</feature>
<evidence type="ECO:0000256" key="5">
    <source>
        <dbReference type="ARBA" id="ARBA00022989"/>
    </source>
</evidence>
<dbReference type="PIRSF" id="PIRSF004810">
    <property type="entry name" value="ChrA"/>
    <property type="match status" value="1"/>
</dbReference>
<evidence type="ECO:0000313" key="8">
    <source>
        <dbReference type="EMBL" id="MCE5172105.1"/>
    </source>
</evidence>
<sequence>MPSASRRVWDTFVAALHLGLTSFGGPIAHIGYFRKKYVEQLRWINDNQFAELNALCQMLPGPSSSQLGIGIGMIRAGWLGGIAAWLGFTMPSACLLIAFALGLGWLPDDMPGWLQGLKLVAVPIIFQALWGMSKQLTPDPARVTIAIAAAAGALFVPGMYGQLAIILISLIVGVLLFRKHDDNGQQEIAATPSQATEPDNHLHRTAALFLLAAFSGLFLVLPWLKTASFQVITQLTDMMYRTGSLVFGGGHVVLPLLKEELAHAGWLNESILLAGYGAAQAVPGPLFTFAAFIGASLAPGWLGIGYACIATLFIFLPSYLLIGATLPYLDRLRQWRGVRAALKGVNAAVVGLLLAALYNPVWITSVHGPVHFTIILIGTLLLITWKLPPWVVVLMCAILGGLML</sequence>
<gene>
    <name evidence="8" type="primary">chrA</name>
    <name evidence="8" type="ORF">LQV63_22750</name>
</gene>
<evidence type="ECO:0000256" key="4">
    <source>
        <dbReference type="ARBA" id="ARBA00022692"/>
    </source>
</evidence>